<evidence type="ECO:0000259" key="2">
    <source>
        <dbReference type="SMART" id="SM00460"/>
    </source>
</evidence>
<dbReference type="SUPFAM" id="SSF54001">
    <property type="entry name" value="Cysteine proteinases"/>
    <property type="match status" value="1"/>
</dbReference>
<keyword evidence="1" id="KW-1133">Transmembrane helix</keyword>
<name>A0A849BSW6_9ACTN</name>
<feature type="non-terminal residue" evidence="3">
    <location>
        <position position="1"/>
    </location>
</feature>
<evidence type="ECO:0000313" key="3">
    <source>
        <dbReference type="EMBL" id="NNH24675.1"/>
    </source>
</evidence>
<dbReference type="InterPro" id="IPR021878">
    <property type="entry name" value="TgpA_N"/>
</dbReference>
<dbReference type="InterPro" id="IPR052901">
    <property type="entry name" value="Bact_TGase-like"/>
</dbReference>
<accession>A0A849BSW6</accession>
<gene>
    <name evidence="3" type="ORF">HLB09_16595</name>
</gene>
<feature type="transmembrane region" description="Helical" evidence="1">
    <location>
        <begin position="217"/>
        <end position="238"/>
    </location>
</feature>
<dbReference type="RefSeq" id="WP_171204396.1">
    <property type="nucleotide sequence ID" value="NZ_JABEMA010000455.1"/>
</dbReference>
<dbReference type="InterPro" id="IPR038765">
    <property type="entry name" value="Papain-like_cys_pep_sf"/>
</dbReference>
<dbReference type="Proteomes" id="UP000555552">
    <property type="component" value="Unassembled WGS sequence"/>
</dbReference>
<dbReference type="PANTHER" id="PTHR42736">
    <property type="entry name" value="PROTEIN-GLUTAMINE GAMMA-GLUTAMYLTRANSFERASE"/>
    <property type="match status" value="1"/>
</dbReference>
<keyword evidence="4" id="KW-1185">Reference proteome</keyword>
<proteinExistence type="predicted"/>
<feature type="transmembrane region" description="Helical" evidence="1">
    <location>
        <begin position="170"/>
        <end position="187"/>
    </location>
</feature>
<feature type="domain" description="Transglutaminase-like" evidence="2">
    <location>
        <begin position="489"/>
        <end position="559"/>
    </location>
</feature>
<sequence>GGREGVPPGAPSLLAGVAVLAAALSLLPLVDGPGWFVDAVLVVVVVGLVGVVLDALTSSALVRTGAQVLAALMVLTALYAPGSGVLGLLPGPAALASGRLLVDEGMAVVRSSLPPVADPPGLRLLVVGGVGAVAVAVDVLAVRLGRVSTAGAPLLALVATAAALQRTGLPVAAFVVAAVPYLLLLRAESRWREGRWGRTATRWRRGGGRATRPRPSLVAVAGTAAVALLAAVVVPALGPWGGTGLLGAQGWGGGPAGSGPGGARVNPLLSLADDLGERSDATALTYRLEGGGPATEPLRLVTVDVFDGDTWRPRDDGTSLQPLEEGVPEPPGLDVGAAVDAGVAVPQVLQVEVAALRQEYLPAPYPATAVELQPDAGDWGVRPGTLDLVGEGGTTTTEGQTYAVRSLRLVPDAADLVEVGGPPASVRTTWTELPDDLPPEIGELAEQVAGDGEPLQRVARLQAFFRDDGGFTYSEEAPGGTGAGSVAAFLDRRSGYCVHFASAMALMARSLGLPARVSVGFLPGTAQADGSYRVRLSDAHAWPEVYLGSDGWVRFEPTPGVRTGAAPRWSAVDAADAAVAAQEEAQ</sequence>
<protein>
    <submittedName>
        <fullName evidence="3">Transglutaminase domain-containing protein</fullName>
    </submittedName>
</protein>
<dbReference type="AlphaFoldDB" id="A0A849BSW6"/>
<evidence type="ECO:0000313" key="4">
    <source>
        <dbReference type="Proteomes" id="UP000555552"/>
    </source>
</evidence>
<organism evidence="3 4">
    <name type="scientific">Pseudokineococcus marinus</name>
    <dbReference type="NCBI Taxonomy" id="351215"/>
    <lineage>
        <taxon>Bacteria</taxon>
        <taxon>Bacillati</taxon>
        <taxon>Actinomycetota</taxon>
        <taxon>Actinomycetes</taxon>
        <taxon>Kineosporiales</taxon>
        <taxon>Kineosporiaceae</taxon>
        <taxon>Pseudokineococcus</taxon>
    </lineage>
</organism>
<dbReference type="SMART" id="SM00460">
    <property type="entry name" value="TGc"/>
    <property type="match status" value="1"/>
</dbReference>
<feature type="transmembrane region" description="Helical" evidence="1">
    <location>
        <begin position="121"/>
        <end position="140"/>
    </location>
</feature>
<feature type="non-terminal residue" evidence="3">
    <location>
        <position position="586"/>
    </location>
</feature>
<dbReference type="Gene3D" id="3.10.620.30">
    <property type="match status" value="1"/>
</dbReference>
<feature type="transmembrane region" description="Helical" evidence="1">
    <location>
        <begin position="147"/>
        <end position="164"/>
    </location>
</feature>
<reference evidence="3 4" key="1">
    <citation type="submission" date="2020-05" db="EMBL/GenBank/DDBJ databases">
        <title>MicrobeNet Type strains.</title>
        <authorList>
            <person name="Nicholson A.C."/>
        </authorList>
    </citation>
    <scope>NUCLEOTIDE SEQUENCE [LARGE SCALE GENOMIC DNA]</scope>
    <source>
        <strain evidence="3 4">JCM 14547</strain>
    </source>
</reference>
<feature type="transmembrane region" description="Helical" evidence="1">
    <location>
        <begin position="68"/>
        <end position="89"/>
    </location>
</feature>
<evidence type="ECO:0000256" key="1">
    <source>
        <dbReference type="SAM" id="Phobius"/>
    </source>
</evidence>
<dbReference type="EMBL" id="JABEMA010000455">
    <property type="protein sequence ID" value="NNH24675.1"/>
    <property type="molecule type" value="Genomic_DNA"/>
</dbReference>
<feature type="transmembrane region" description="Helical" evidence="1">
    <location>
        <begin position="12"/>
        <end position="30"/>
    </location>
</feature>
<keyword evidence="1" id="KW-0472">Membrane</keyword>
<dbReference type="Pfam" id="PF11992">
    <property type="entry name" value="TgpA_N"/>
    <property type="match status" value="1"/>
</dbReference>
<keyword evidence="1" id="KW-0812">Transmembrane</keyword>
<comment type="caution">
    <text evidence="3">The sequence shown here is derived from an EMBL/GenBank/DDBJ whole genome shotgun (WGS) entry which is preliminary data.</text>
</comment>
<dbReference type="InterPro" id="IPR002931">
    <property type="entry name" value="Transglutaminase-like"/>
</dbReference>
<dbReference type="PANTHER" id="PTHR42736:SF1">
    <property type="entry name" value="PROTEIN-GLUTAMINE GAMMA-GLUTAMYLTRANSFERASE"/>
    <property type="match status" value="1"/>
</dbReference>
<dbReference type="Pfam" id="PF01841">
    <property type="entry name" value="Transglut_core"/>
    <property type="match status" value="1"/>
</dbReference>
<feature type="transmembrane region" description="Helical" evidence="1">
    <location>
        <begin position="36"/>
        <end position="56"/>
    </location>
</feature>